<dbReference type="SUPFAM" id="SSF47384">
    <property type="entry name" value="Homodimeric domain of signal transducing histidine kinase"/>
    <property type="match status" value="1"/>
</dbReference>
<dbReference type="Gene3D" id="3.30.565.10">
    <property type="entry name" value="Histidine kinase-like ATPase, C-terminal domain"/>
    <property type="match status" value="1"/>
</dbReference>
<feature type="transmembrane region" description="Helical" evidence="7">
    <location>
        <begin position="63"/>
        <end position="80"/>
    </location>
</feature>
<comment type="catalytic activity">
    <reaction evidence="1">
        <text>ATP + protein L-histidine = ADP + protein N-phospho-L-histidine.</text>
        <dbReference type="EC" id="2.7.13.3"/>
    </reaction>
</comment>
<dbReference type="EC" id="2.7.13.3" evidence="3"/>
<evidence type="ECO:0000256" key="1">
    <source>
        <dbReference type="ARBA" id="ARBA00000085"/>
    </source>
</evidence>
<feature type="domain" description="Histidine kinase" evidence="8">
    <location>
        <begin position="109"/>
        <end position="317"/>
    </location>
</feature>
<dbReference type="EMBL" id="BAAAPB010000005">
    <property type="protein sequence ID" value="GAA1974453.1"/>
    <property type="molecule type" value="Genomic_DNA"/>
</dbReference>
<dbReference type="SMART" id="SM00388">
    <property type="entry name" value="HisKA"/>
    <property type="match status" value="1"/>
</dbReference>
<dbReference type="InterPro" id="IPR036890">
    <property type="entry name" value="HATPase_C_sf"/>
</dbReference>
<keyword evidence="7" id="KW-0812">Transmembrane</keyword>
<keyword evidence="7" id="KW-0472">Membrane</keyword>
<evidence type="ECO:0000313" key="9">
    <source>
        <dbReference type="EMBL" id="GAA1974453.1"/>
    </source>
</evidence>
<keyword evidence="4" id="KW-0597">Phosphoprotein</keyword>
<dbReference type="CDD" id="cd00082">
    <property type="entry name" value="HisKA"/>
    <property type="match status" value="1"/>
</dbReference>
<feature type="transmembrane region" description="Helical" evidence="7">
    <location>
        <begin position="12"/>
        <end position="43"/>
    </location>
</feature>
<keyword evidence="5" id="KW-0418">Kinase</keyword>
<accession>A0ABP5D6N3</accession>
<dbReference type="SMART" id="SM00387">
    <property type="entry name" value="HATPase_c"/>
    <property type="match status" value="1"/>
</dbReference>
<protein>
    <recommendedName>
        <fullName evidence="3">histidine kinase</fullName>
        <ecNumber evidence="3">2.7.13.3</ecNumber>
    </recommendedName>
</protein>
<proteinExistence type="predicted"/>
<evidence type="ECO:0000256" key="4">
    <source>
        <dbReference type="ARBA" id="ARBA00022553"/>
    </source>
</evidence>
<evidence type="ECO:0000256" key="5">
    <source>
        <dbReference type="ARBA" id="ARBA00022777"/>
    </source>
</evidence>
<keyword evidence="10" id="KW-1185">Reference proteome</keyword>
<keyword evidence="7" id="KW-1133">Transmembrane helix</keyword>
<keyword evidence="6" id="KW-0902">Two-component regulatory system</keyword>
<evidence type="ECO:0000313" key="10">
    <source>
        <dbReference type="Proteomes" id="UP001500571"/>
    </source>
</evidence>
<dbReference type="Proteomes" id="UP001500571">
    <property type="component" value="Unassembled WGS sequence"/>
</dbReference>
<evidence type="ECO:0000256" key="7">
    <source>
        <dbReference type="SAM" id="Phobius"/>
    </source>
</evidence>
<gene>
    <name evidence="9" type="ORF">GCM10009798_39620</name>
</gene>
<comment type="subcellular location">
    <subcellularLocation>
        <location evidence="2">Cell membrane</location>
    </subcellularLocation>
</comment>
<keyword evidence="5" id="KW-0808">Transferase</keyword>
<evidence type="ECO:0000256" key="2">
    <source>
        <dbReference type="ARBA" id="ARBA00004236"/>
    </source>
</evidence>
<reference evidence="10" key="1">
    <citation type="journal article" date="2019" name="Int. J. Syst. Evol. Microbiol.">
        <title>The Global Catalogue of Microorganisms (GCM) 10K type strain sequencing project: providing services to taxonomists for standard genome sequencing and annotation.</title>
        <authorList>
            <consortium name="The Broad Institute Genomics Platform"/>
            <consortium name="The Broad Institute Genome Sequencing Center for Infectious Disease"/>
            <person name="Wu L."/>
            <person name="Ma J."/>
        </authorList>
    </citation>
    <scope>NUCLEOTIDE SEQUENCE [LARGE SCALE GENOMIC DNA]</scope>
    <source>
        <strain evidence="10">JCM 15309</strain>
    </source>
</reference>
<name>A0ABP5D6N3_9ACTN</name>
<dbReference type="PANTHER" id="PTHR43547">
    <property type="entry name" value="TWO-COMPONENT HISTIDINE KINASE"/>
    <property type="match status" value="1"/>
</dbReference>
<sequence length="346" mass="37989">MTASPGEETIPLHLGWISLCFGYGFALWPPAVTLTSITAYAIASGAVLTVRASEGVIGWQETAEIPLMALMAFVMAWHVARRVESMRQLSVLTDAERLRHQERERLSRMYSHEMRTPLTIARGYVSLLQQQELTREEHEDLSVIDDELGTLERVGERLVRMLAVSDHQHRRPVNVDALLSEVATRWGNVTARRWVVDSHVGTLTVSRERVRMCLDTLVENALRYTDNDDTVRIFARQVGDTIELGVADSGPGLADDVVDAVNLGGRNTEGLRQDTRRQTGLGLALVRQVAESRGGTIRAGRALEGGAEITIVVPRTPSMPQAAPVEDVGAAWLGQPGMRAALDAEA</sequence>
<evidence type="ECO:0000256" key="6">
    <source>
        <dbReference type="ARBA" id="ARBA00023012"/>
    </source>
</evidence>
<dbReference type="InterPro" id="IPR004358">
    <property type="entry name" value="Sig_transdc_His_kin-like_C"/>
</dbReference>
<dbReference type="PROSITE" id="PS50109">
    <property type="entry name" value="HIS_KIN"/>
    <property type="match status" value="1"/>
</dbReference>
<comment type="caution">
    <text evidence="9">The sequence shown here is derived from an EMBL/GenBank/DDBJ whole genome shotgun (WGS) entry which is preliminary data.</text>
</comment>
<dbReference type="Pfam" id="PF02518">
    <property type="entry name" value="HATPase_c"/>
    <property type="match status" value="1"/>
</dbReference>
<dbReference type="InterPro" id="IPR003661">
    <property type="entry name" value="HisK_dim/P_dom"/>
</dbReference>
<evidence type="ECO:0000256" key="3">
    <source>
        <dbReference type="ARBA" id="ARBA00012438"/>
    </source>
</evidence>
<organism evidence="9 10">
    <name type="scientific">Nocardioides panacihumi</name>
    <dbReference type="NCBI Taxonomy" id="400774"/>
    <lineage>
        <taxon>Bacteria</taxon>
        <taxon>Bacillati</taxon>
        <taxon>Actinomycetota</taxon>
        <taxon>Actinomycetes</taxon>
        <taxon>Propionibacteriales</taxon>
        <taxon>Nocardioidaceae</taxon>
        <taxon>Nocardioides</taxon>
    </lineage>
</organism>
<dbReference type="Gene3D" id="1.10.287.130">
    <property type="match status" value="1"/>
</dbReference>
<dbReference type="InterPro" id="IPR036097">
    <property type="entry name" value="HisK_dim/P_sf"/>
</dbReference>
<evidence type="ECO:0000259" key="8">
    <source>
        <dbReference type="PROSITE" id="PS50109"/>
    </source>
</evidence>
<dbReference type="PANTHER" id="PTHR43547:SF2">
    <property type="entry name" value="HYBRID SIGNAL TRANSDUCTION HISTIDINE KINASE C"/>
    <property type="match status" value="1"/>
</dbReference>
<dbReference type="InterPro" id="IPR003594">
    <property type="entry name" value="HATPase_dom"/>
</dbReference>
<dbReference type="CDD" id="cd00075">
    <property type="entry name" value="HATPase"/>
    <property type="match status" value="1"/>
</dbReference>
<dbReference type="SUPFAM" id="SSF55874">
    <property type="entry name" value="ATPase domain of HSP90 chaperone/DNA topoisomerase II/histidine kinase"/>
    <property type="match status" value="1"/>
</dbReference>
<dbReference type="InterPro" id="IPR005467">
    <property type="entry name" value="His_kinase_dom"/>
</dbReference>
<dbReference type="PRINTS" id="PR00344">
    <property type="entry name" value="BCTRLSENSOR"/>
</dbReference>
<dbReference type="Pfam" id="PF00512">
    <property type="entry name" value="HisKA"/>
    <property type="match status" value="1"/>
</dbReference>